<sequence>MLPVVSRILLSTPIQCIRCGFLNLPTSSTARSFCSFPRQSIFNSANAIRIPSSSARLLQKELKRTFVSSDKRKALKLREASWSQFMKIARLAFPYKRRIGLGFLFLGLGSSIFLVTPHILGKLIDEFDETKRNRRKREGEDSALKVAKYLKQHPLALIFLLVCGASAIVGRSYCMHTAGQLIINDLRTKVFGKVLTHDMAFFDKNRVGEIVSRLSSDALVVGHAVSTNLSDGLRSLFTISGSAGLMVYTSTALCKPMVAIIPIIFGTFYVFGKLQRKYTLMMQEAVAQANSVATERLSNIKTVRILVAENRELQAYKDKIHDIWEISKKEGLFKGIMFGSFQLTGYLAITSVLFYGTHLISKGLLTYGELSSFCLYAALCVGGLSSLSTFYNELMKGLGASQRLFQLAEEKPLIPIVGGKRIDDIVKGIRFEGVAFTYPDRDTIFNDVSFKIPAGKITAIVGPSGSGKSTVANLLLRLYNPTQGRILVDEHDLRELDPSHWRRMIGTVPQEPILFSTTIWNNICYGAENPALITNAQIQQVAAQSNSLEFIKTFPEGFQTVIGEAGHSMLSGGQKQRIAIARALVTDPKVLIMDEATSALDATSEYLVRKALNNLLEHNKKTVIIIAHRLSTIKHADQIVVLERGCVAELGNFEELMSIPDGVFRKLVEKQTIGWRDDNF</sequence>
<reference evidence="2" key="1">
    <citation type="submission" date="2022-11" db="UniProtKB">
        <authorList>
            <consortium name="WormBaseParasite"/>
        </authorList>
    </citation>
    <scope>IDENTIFICATION</scope>
</reference>
<evidence type="ECO:0000313" key="2">
    <source>
        <dbReference type="WBParaSite" id="ES5_v2.g7722.t1"/>
    </source>
</evidence>
<evidence type="ECO:0000313" key="1">
    <source>
        <dbReference type="Proteomes" id="UP000887579"/>
    </source>
</evidence>
<organism evidence="1 2">
    <name type="scientific">Panagrolaimus sp. ES5</name>
    <dbReference type="NCBI Taxonomy" id="591445"/>
    <lineage>
        <taxon>Eukaryota</taxon>
        <taxon>Metazoa</taxon>
        <taxon>Ecdysozoa</taxon>
        <taxon>Nematoda</taxon>
        <taxon>Chromadorea</taxon>
        <taxon>Rhabditida</taxon>
        <taxon>Tylenchina</taxon>
        <taxon>Panagrolaimomorpha</taxon>
        <taxon>Panagrolaimoidea</taxon>
        <taxon>Panagrolaimidae</taxon>
        <taxon>Panagrolaimus</taxon>
    </lineage>
</organism>
<accession>A0AC34GSM0</accession>
<protein>
    <submittedName>
        <fullName evidence="2">Uncharacterized protein</fullName>
    </submittedName>
</protein>
<dbReference type="Proteomes" id="UP000887579">
    <property type="component" value="Unplaced"/>
</dbReference>
<dbReference type="WBParaSite" id="ES5_v2.g7722.t1">
    <property type="protein sequence ID" value="ES5_v2.g7722.t1"/>
    <property type="gene ID" value="ES5_v2.g7722"/>
</dbReference>
<name>A0AC34GSM0_9BILA</name>
<proteinExistence type="predicted"/>